<evidence type="ECO:0000256" key="6">
    <source>
        <dbReference type="ARBA" id="ARBA00034754"/>
    </source>
</evidence>
<keyword evidence="5" id="KW-0239">DNA-directed DNA polymerase</keyword>
<accession>A0A5C1YA87</accession>
<comment type="catalytic activity">
    <reaction evidence="7">
        <text>DNA(n) + a 2'-deoxyribonucleoside 5'-triphosphate = DNA(n+1) + diphosphate</text>
        <dbReference type="Rhea" id="RHEA:22508"/>
        <dbReference type="Rhea" id="RHEA-COMP:17339"/>
        <dbReference type="Rhea" id="RHEA-COMP:17340"/>
        <dbReference type="ChEBI" id="CHEBI:33019"/>
        <dbReference type="ChEBI" id="CHEBI:61560"/>
        <dbReference type="ChEBI" id="CHEBI:173112"/>
        <dbReference type="EC" id="2.7.7.7"/>
    </reaction>
</comment>
<dbReference type="SUPFAM" id="SSF48019">
    <property type="entry name" value="post-AAA+ oligomerization domain-like"/>
    <property type="match status" value="1"/>
</dbReference>
<dbReference type="GO" id="GO:0006261">
    <property type="term" value="P:DNA-templated DNA replication"/>
    <property type="evidence" value="ECO:0007669"/>
    <property type="project" value="TreeGrafter"/>
</dbReference>
<dbReference type="PANTHER" id="PTHR34388:SF1">
    <property type="entry name" value="DNA POLYMERASE III SUBUNIT DELTA"/>
    <property type="match status" value="1"/>
</dbReference>
<keyword evidence="4" id="KW-0235">DNA replication</keyword>
<gene>
    <name evidence="9" type="primary">holA</name>
    <name evidence="9" type="ORF">FLP23_07115</name>
</gene>
<protein>
    <recommendedName>
        <fullName evidence="1">DNA-directed DNA polymerase</fullName>
        <ecNumber evidence="1">2.7.7.7</ecNumber>
    </recommendedName>
</protein>
<dbReference type="OrthoDB" id="8478864at2"/>
<dbReference type="Gene3D" id="3.40.50.300">
    <property type="entry name" value="P-loop containing nucleotide triphosphate hydrolases"/>
    <property type="match status" value="1"/>
</dbReference>
<evidence type="ECO:0000256" key="2">
    <source>
        <dbReference type="ARBA" id="ARBA00022679"/>
    </source>
</evidence>
<dbReference type="InterPro" id="IPR008921">
    <property type="entry name" value="DNA_pol3_clamp-load_cplx_C"/>
</dbReference>
<feature type="domain" description="DNA polymerase III delta subunit-like C-terminal" evidence="8">
    <location>
        <begin position="218"/>
        <end position="330"/>
    </location>
</feature>
<dbReference type="SUPFAM" id="SSF52540">
    <property type="entry name" value="P-loop containing nucleoside triphosphate hydrolases"/>
    <property type="match status" value="1"/>
</dbReference>
<sequence>MAGRGAGTTAKTSIPQLAWHAVTPAPVVLVTGPEALLAERAIRAVREQLRGADPSLEVSDIDAGQYAPGELLTLASPSLFAEPRLIRVSQVEKATDAFLEEALDYLAAPADDTVLVLRHGGGVRGKKLLDAIRGGLGGGVEVVCAELKREGDKIDFAAAEFRAAKRKATPGAVRALVAAFTDDLAELAAACRQLVSDTDGDITEQLVDRYYAGRAEVTAFAVADAAIAGRLGEALGLLRHALASGSDPVPMVAAFALKIRTMAKLAGARGSSNDLARQFGLQGWQVDRARRDLQGWTDEGLARAIRSLADADAQVKGAGRDPVYALERLVAVIAARGAV</sequence>
<evidence type="ECO:0000256" key="3">
    <source>
        <dbReference type="ARBA" id="ARBA00022695"/>
    </source>
</evidence>
<dbReference type="RefSeq" id="WP_149325211.1">
    <property type="nucleotide sequence ID" value="NZ_CP043504.1"/>
</dbReference>
<dbReference type="GO" id="GO:0003677">
    <property type="term" value="F:DNA binding"/>
    <property type="evidence" value="ECO:0007669"/>
    <property type="project" value="InterPro"/>
</dbReference>
<dbReference type="Pfam" id="PF21694">
    <property type="entry name" value="DNA_pol3_delta_C"/>
    <property type="match status" value="1"/>
</dbReference>
<name>A0A5C1YA87_9MICO</name>
<dbReference type="InterPro" id="IPR027417">
    <property type="entry name" value="P-loop_NTPase"/>
</dbReference>
<evidence type="ECO:0000313" key="10">
    <source>
        <dbReference type="Proteomes" id="UP000322159"/>
    </source>
</evidence>
<keyword evidence="2 9" id="KW-0808">Transferase</keyword>
<comment type="similarity">
    <text evidence="6">Belongs to the DNA polymerase HolA subunit family.</text>
</comment>
<evidence type="ECO:0000313" key="9">
    <source>
        <dbReference type="EMBL" id="QEO09792.1"/>
    </source>
</evidence>
<dbReference type="InterPro" id="IPR048466">
    <property type="entry name" value="DNA_pol3_delta-like_C"/>
</dbReference>
<dbReference type="GO" id="GO:0009360">
    <property type="term" value="C:DNA polymerase III complex"/>
    <property type="evidence" value="ECO:0007669"/>
    <property type="project" value="TreeGrafter"/>
</dbReference>
<dbReference type="KEGG" id="lyk:FLP23_07115"/>
<evidence type="ECO:0000256" key="5">
    <source>
        <dbReference type="ARBA" id="ARBA00022932"/>
    </source>
</evidence>
<reference evidence="9 10" key="1">
    <citation type="submission" date="2019-09" db="EMBL/GenBank/DDBJ databases">
        <title>Genome sequencing of strain KACC 19322.</title>
        <authorList>
            <person name="Heo J."/>
            <person name="Kim S.-J."/>
            <person name="Kim J.-S."/>
            <person name="Hong S.-B."/>
            <person name="Kwon S.-W."/>
        </authorList>
    </citation>
    <scope>NUCLEOTIDE SEQUENCE [LARGE SCALE GENOMIC DNA]</scope>
    <source>
        <strain evidence="9 10">KACC 19322</strain>
    </source>
</reference>
<proteinExistence type="inferred from homology"/>
<dbReference type="Gene3D" id="1.20.272.10">
    <property type="match status" value="1"/>
</dbReference>
<dbReference type="NCBIfam" id="TIGR01128">
    <property type="entry name" value="holA"/>
    <property type="match status" value="1"/>
</dbReference>
<dbReference type="EMBL" id="CP043504">
    <property type="protein sequence ID" value="QEO09792.1"/>
    <property type="molecule type" value="Genomic_DNA"/>
</dbReference>
<dbReference type="AlphaFoldDB" id="A0A5C1YA87"/>
<dbReference type="PANTHER" id="PTHR34388">
    <property type="entry name" value="DNA POLYMERASE III SUBUNIT DELTA"/>
    <property type="match status" value="1"/>
</dbReference>
<dbReference type="GO" id="GO:0003887">
    <property type="term" value="F:DNA-directed DNA polymerase activity"/>
    <property type="evidence" value="ECO:0007669"/>
    <property type="project" value="UniProtKB-KW"/>
</dbReference>
<evidence type="ECO:0000256" key="7">
    <source>
        <dbReference type="ARBA" id="ARBA00049244"/>
    </source>
</evidence>
<dbReference type="Proteomes" id="UP000322159">
    <property type="component" value="Chromosome"/>
</dbReference>
<keyword evidence="10" id="KW-1185">Reference proteome</keyword>
<dbReference type="EC" id="2.7.7.7" evidence="1"/>
<evidence type="ECO:0000259" key="8">
    <source>
        <dbReference type="Pfam" id="PF21694"/>
    </source>
</evidence>
<evidence type="ECO:0000256" key="1">
    <source>
        <dbReference type="ARBA" id="ARBA00012417"/>
    </source>
</evidence>
<evidence type="ECO:0000256" key="4">
    <source>
        <dbReference type="ARBA" id="ARBA00022705"/>
    </source>
</evidence>
<organism evidence="9 10">
    <name type="scientific">Protaetiibacter larvae</name>
    <dbReference type="NCBI Taxonomy" id="2592654"/>
    <lineage>
        <taxon>Bacteria</taxon>
        <taxon>Bacillati</taxon>
        <taxon>Actinomycetota</taxon>
        <taxon>Actinomycetes</taxon>
        <taxon>Micrococcales</taxon>
        <taxon>Microbacteriaceae</taxon>
        <taxon>Protaetiibacter</taxon>
    </lineage>
</organism>
<keyword evidence="3 9" id="KW-0548">Nucleotidyltransferase</keyword>
<dbReference type="InterPro" id="IPR005790">
    <property type="entry name" value="DNA_polIII_delta"/>
</dbReference>